<dbReference type="EMBL" id="BAABCS010000002">
    <property type="protein sequence ID" value="GAA4039945.1"/>
    <property type="molecule type" value="Genomic_DNA"/>
</dbReference>
<evidence type="ECO:0000256" key="1">
    <source>
        <dbReference type="ARBA" id="ARBA00006739"/>
    </source>
</evidence>
<accession>A0ABP7UBR0</accession>
<dbReference type="Pfam" id="PF00535">
    <property type="entry name" value="Glycos_transf_2"/>
    <property type="match status" value="1"/>
</dbReference>
<dbReference type="Gene3D" id="3.90.550.10">
    <property type="entry name" value="Spore Coat Polysaccharide Biosynthesis Protein SpsA, Chain A"/>
    <property type="match status" value="1"/>
</dbReference>
<dbReference type="PANTHER" id="PTHR43179:SF12">
    <property type="entry name" value="GALACTOFURANOSYLTRANSFERASE GLFT2"/>
    <property type="match status" value="1"/>
</dbReference>
<sequence length="514" mass="59798">MNLNFKEYKTSQGEVILYVGTPNLEKLEELSKGYGDIWHSSFEQGYKNAFPDLVYQTFIFFWFINDFDNLDECISWRLNPNNFAIRKSAFDLLGGFDTDFDNIQLAAFDFAYNAVRNRGAIPLYVKGLFDVSEKETITISTKDRYVFFRKNFRMAHSIFMLYRKGLWNPSEWKAFLSAKSNYKQRPIPSVIPPRKLEEIKGNPTVSYIIPTMMRQDFTLNLMEDLKKQTYLPTQVIVVDATPESSRDESLYNPANYPFEVIFKWQTTKGSCRARNEAIDLCTGDYIVFGDDDIRVETDFIENHIRLLQTYSAGACNGLDIQADHQKQTLDDLKVKLDNYPFERWYVGASQSFSNANSCVKREFVTKVVGNDINYDGGYGEDSDFGITLTKIGVPVLYNPFSTNLHLKPPVGGYRFWGSQAKIMGKKRKTQPWELDTPVKNIRPVPSPTIMYQIHKQFTPQQFVEYKHKYFVMYLFKGSKWSIPLKLIKLPYRMMQFNKSVFYAKKLVQLGKRTK</sequence>
<keyword evidence="6" id="KW-1185">Reference proteome</keyword>
<protein>
    <recommendedName>
        <fullName evidence="4">Glycosyltransferase 2-like domain-containing protein</fullName>
    </recommendedName>
</protein>
<evidence type="ECO:0000313" key="6">
    <source>
        <dbReference type="Proteomes" id="UP001500426"/>
    </source>
</evidence>
<dbReference type="InterPro" id="IPR001173">
    <property type="entry name" value="Glyco_trans_2-like"/>
</dbReference>
<dbReference type="CDD" id="cd00761">
    <property type="entry name" value="Glyco_tranf_GTA_type"/>
    <property type="match status" value="1"/>
</dbReference>
<keyword evidence="2" id="KW-0328">Glycosyltransferase</keyword>
<evidence type="ECO:0000259" key="4">
    <source>
        <dbReference type="Pfam" id="PF00535"/>
    </source>
</evidence>
<organism evidence="5 6">
    <name type="scientific">Flavobacterium chungnamense</name>
    <dbReference type="NCBI Taxonomy" id="706182"/>
    <lineage>
        <taxon>Bacteria</taxon>
        <taxon>Pseudomonadati</taxon>
        <taxon>Bacteroidota</taxon>
        <taxon>Flavobacteriia</taxon>
        <taxon>Flavobacteriales</taxon>
        <taxon>Flavobacteriaceae</taxon>
        <taxon>Flavobacterium</taxon>
    </lineage>
</organism>
<keyword evidence="3" id="KW-0808">Transferase</keyword>
<dbReference type="Proteomes" id="UP001500426">
    <property type="component" value="Unassembled WGS sequence"/>
</dbReference>
<dbReference type="RefSeq" id="WP_345088950.1">
    <property type="nucleotide sequence ID" value="NZ_BAABCS010000002.1"/>
</dbReference>
<evidence type="ECO:0000256" key="2">
    <source>
        <dbReference type="ARBA" id="ARBA00022676"/>
    </source>
</evidence>
<comment type="caution">
    <text evidence="5">The sequence shown here is derived from an EMBL/GenBank/DDBJ whole genome shotgun (WGS) entry which is preliminary data.</text>
</comment>
<feature type="domain" description="Glycosyltransferase 2-like" evidence="4">
    <location>
        <begin position="206"/>
        <end position="314"/>
    </location>
</feature>
<dbReference type="PANTHER" id="PTHR43179">
    <property type="entry name" value="RHAMNOSYLTRANSFERASE WBBL"/>
    <property type="match status" value="1"/>
</dbReference>
<evidence type="ECO:0000256" key="3">
    <source>
        <dbReference type="ARBA" id="ARBA00022679"/>
    </source>
</evidence>
<name>A0ABP7UBR0_9FLAO</name>
<proteinExistence type="inferred from homology"/>
<evidence type="ECO:0000313" key="5">
    <source>
        <dbReference type="EMBL" id="GAA4039945.1"/>
    </source>
</evidence>
<comment type="similarity">
    <text evidence="1">Belongs to the glycosyltransferase 2 family.</text>
</comment>
<reference evidence="6" key="1">
    <citation type="journal article" date="2019" name="Int. J. Syst. Evol. Microbiol.">
        <title>The Global Catalogue of Microorganisms (GCM) 10K type strain sequencing project: providing services to taxonomists for standard genome sequencing and annotation.</title>
        <authorList>
            <consortium name="The Broad Institute Genomics Platform"/>
            <consortium name="The Broad Institute Genome Sequencing Center for Infectious Disease"/>
            <person name="Wu L."/>
            <person name="Ma J."/>
        </authorList>
    </citation>
    <scope>NUCLEOTIDE SEQUENCE [LARGE SCALE GENOMIC DNA]</scope>
    <source>
        <strain evidence="6">JCM 17068</strain>
    </source>
</reference>
<gene>
    <name evidence="5" type="ORF">GCM10022388_00600</name>
</gene>
<dbReference type="InterPro" id="IPR029044">
    <property type="entry name" value="Nucleotide-diphossugar_trans"/>
</dbReference>
<dbReference type="SUPFAM" id="SSF53448">
    <property type="entry name" value="Nucleotide-diphospho-sugar transferases"/>
    <property type="match status" value="1"/>
</dbReference>